<dbReference type="PANTHER" id="PTHR45138:SF9">
    <property type="entry name" value="DIGUANYLATE CYCLASE DGCM-RELATED"/>
    <property type="match status" value="1"/>
</dbReference>
<proteinExistence type="predicted"/>
<dbReference type="InterPro" id="IPR000160">
    <property type="entry name" value="GGDEF_dom"/>
</dbReference>
<dbReference type="CDD" id="cd01949">
    <property type="entry name" value="GGDEF"/>
    <property type="match status" value="1"/>
</dbReference>
<evidence type="ECO:0000259" key="4">
    <source>
        <dbReference type="PROSITE" id="PS50887"/>
    </source>
</evidence>
<dbReference type="SUPFAM" id="SSF55073">
    <property type="entry name" value="Nucleotide cyclase"/>
    <property type="match status" value="1"/>
</dbReference>
<keyword evidence="6" id="KW-1185">Reference proteome</keyword>
<evidence type="ECO:0000256" key="3">
    <source>
        <dbReference type="SAM" id="Phobius"/>
    </source>
</evidence>
<dbReference type="GO" id="GO:0052621">
    <property type="term" value="F:diguanylate cyclase activity"/>
    <property type="evidence" value="ECO:0007669"/>
    <property type="project" value="UniProtKB-EC"/>
</dbReference>
<feature type="domain" description="GGDEF" evidence="4">
    <location>
        <begin position="246"/>
        <end position="379"/>
    </location>
</feature>
<dbReference type="InterPro" id="IPR043128">
    <property type="entry name" value="Rev_trsase/Diguanyl_cyclase"/>
</dbReference>
<feature type="transmembrane region" description="Helical" evidence="3">
    <location>
        <begin position="20"/>
        <end position="37"/>
    </location>
</feature>
<keyword evidence="3" id="KW-1133">Transmembrane helix</keyword>
<sequence length="379" mass="43434">MFYRRTELEKNIQQHNGNYLFQVIISVVVISMVLSQMTDFWLDESLIIDKEIERVHVKLLFLYGFPVLGLGLLLSGFFSGQSVVYQKISILVMMSIVATIHTLSISMFSDISIISLMMITLVAKLLVFPPTFSLLVYTIYILQANMMVEIFHSGMVLYADYYFSLGAMYVWLNYISINNYRCYVRDYYHEQKKKSWMAKTVIRNREVAAKNIILNGYSYIDEVTGLHNRRYLQEHMASLNQGTKQQPLGVLLIDIDHFKQVNDVYGHAKGDEYLKQVSQTLRNVFKRKSDVIARYGGEEIVVMLTGISKADLEERARQACEAVRAQALKHPLRDFVSVSIGGIHARAGFHPAEQYLDEADACMYQVKSSGRNGYLVESS</sequence>
<evidence type="ECO:0000256" key="2">
    <source>
        <dbReference type="ARBA" id="ARBA00034247"/>
    </source>
</evidence>
<keyword evidence="3" id="KW-0472">Membrane</keyword>
<dbReference type="InterPro" id="IPR050469">
    <property type="entry name" value="Diguanylate_Cyclase"/>
</dbReference>
<feature type="transmembrane region" description="Helical" evidence="3">
    <location>
        <begin position="114"/>
        <end position="142"/>
    </location>
</feature>
<name>A0ABU3ZF28_9GAMM</name>
<comment type="caution">
    <text evidence="5">The sequence shown here is derived from an EMBL/GenBank/DDBJ whole genome shotgun (WGS) entry which is preliminary data.</text>
</comment>
<feature type="transmembrane region" description="Helical" evidence="3">
    <location>
        <begin position="154"/>
        <end position="172"/>
    </location>
</feature>
<dbReference type="Pfam" id="PF00990">
    <property type="entry name" value="GGDEF"/>
    <property type="match status" value="1"/>
</dbReference>
<dbReference type="PANTHER" id="PTHR45138">
    <property type="entry name" value="REGULATORY COMPONENTS OF SENSORY TRANSDUCTION SYSTEM"/>
    <property type="match status" value="1"/>
</dbReference>
<evidence type="ECO:0000313" key="6">
    <source>
        <dbReference type="Proteomes" id="UP001186452"/>
    </source>
</evidence>
<evidence type="ECO:0000313" key="5">
    <source>
        <dbReference type="EMBL" id="MDV5168704.1"/>
    </source>
</evidence>
<dbReference type="SMART" id="SM00267">
    <property type="entry name" value="GGDEF"/>
    <property type="match status" value="1"/>
</dbReference>
<dbReference type="EMBL" id="JAWJZI010000002">
    <property type="protein sequence ID" value="MDV5168704.1"/>
    <property type="molecule type" value="Genomic_DNA"/>
</dbReference>
<feature type="transmembrane region" description="Helical" evidence="3">
    <location>
        <begin position="57"/>
        <end position="78"/>
    </location>
</feature>
<dbReference type="NCBIfam" id="TIGR00254">
    <property type="entry name" value="GGDEF"/>
    <property type="match status" value="1"/>
</dbReference>
<organism evidence="5 6">
    <name type="scientific">Photobacterium rosenbergii</name>
    <dbReference type="NCBI Taxonomy" id="294936"/>
    <lineage>
        <taxon>Bacteria</taxon>
        <taxon>Pseudomonadati</taxon>
        <taxon>Pseudomonadota</taxon>
        <taxon>Gammaproteobacteria</taxon>
        <taxon>Vibrionales</taxon>
        <taxon>Vibrionaceae</taxon>
        <taxon>Photobacterium</taxon>
    </lineage>
</organism>
<dbReference type="RefSeq" id="WP_317521418.1">
    <property type="nucleotide sequence ID" value="NZ_JAWJZI010000002.1"/>
</dbReference>
<dbReference type="Proteomes" id="UP001186452">
    <property type="component" value="Unassembled WGS sequence"/>
</dbReference>
<protein>
    <recommendedName>
        <fullName evidence="1">diguanylate cyclase</fullName>
        <ecNumber evidence="1">2.7.7.65</ecNumber>
    </recommendedName>
</protein>
<dbReference type="PROSITE" id="PS50887">
    <property type="entry name" value="GGDEF"/>
    <property type="match status" value="1"/>
</dbReference>
<dbReference type="Gene3D" id="3.30.70.270">
    <property type="match status" value="1"/>
</dbReference>
<gene>
    <name evidence="5" type="ORF">R2X38_06805</name>
</gene>
<dbReference type="EC" id="2.7.7.65" evidence="1"/>
<accession>A0ABU3ZF28</accession>
<keyword evidence="3" id="KW-0812">Transmembrane</keyword>
<reference evidence="5 6" key="1">
    <citation type="submission" date="2023-10" db="EMBL/GenBank/DDBJ databases">
        <title>Marine bacteria isolated from horseshoe crab.</title>
        <authorList>
            <person name="Cheng T.H."/>
        </authorList>
    </citation>
    <scope>NUCLEOTIDE SEQUENCE [LARGE SCALE GENOMIC DNA]</scope>
    <source>
        <strain evidence="5 6">HSC6</strain>
    </source>
</reference>
<feature type="transmembrane region" description="Helical" evidence="3">
    <location>
        <begin position="90"/>
        <end position="108"/>
    </location>
</feature>
<dbReference type="InterPro" id="IPR029787">
    <property type="entry name" value="Nucleotide_cyclase"/>
</dbReference>
<keyword evidence="5" id="KW-0548">Nucleotidyltransferase</keyword>
<evidence type="ECO:0000256" key="1">
    <source>
        <dbReference type="ARBA" id="ARBA00012528"/>
    </source>
</evidence>
<comment type="catalytic activity">
    <reaction evidence="2">
        <text>2 GTP = 3',3'-c-di-GMP + 2 diphosphate</text>
        <dbReference type="Rhea" id="RHEA:24898"/>
        <dbReference type="ChEBI" id="CHEBI:33019"/>
        <dbReference type="ChEBI" id="CHEBI:37565"/>
        <dbReference type="ChEBI" id="CHEBI:58805"/>
        <dbReference type="EC" id="2.7.7.65"/>
    </reaction>
</comment>
<keyword evidence="5" id="KW-0808">Transferase</keyword>